<dbReference type="Gene3D" id="1.25.40.10">
    <property type="entry name" value="Tetratricopeptide repeat domain"/>
    <property type="match status" value="1"/>
</dbReference>
<dbReference type="Pfam" id="PF12895">
    <property type="entry name" value="ANAPC3"/>
    <property type="match status" value="1"/>
</dbReference>
<organism evidence="1 2">
    <name type="scientific">Flavobacterium davisii</name>
    <dbReference type="NCBI Taxonomy" id="2906077"/>
    <lineage>
        <taxon>Bacteria</taxon>
        <taxon>Pseudomonadati</taxon>
        <taxon>Bacteroidota</taxon>
        <taxon>Flavobacteriia</taxon>
        <taxon>Flavobacteriales</taxon>
        <taxon>Flavobacteriaceae</taxon>
        <taxon>Flavobacterium</taxon>
    </lineage>
</organism>
<dbReference type="Proteomes" id="UP000197768">
    <property type="component" value="Unassembled WGS sequence"/>
</dbReference>
<sequence length="138" mass="15864">MKKIILIITFLTGFATSAQNNEKYTNSLTPEQDKLFDKALEKLNSKKYSDAIELFNLLIPSLKDQKSPYYYLAQAYFLNKQYSECIETCTKGLVIGPEGNFLNYYRAKANIELGKTDSVCDDIKKSKTQEKELLKYCN</sequence>
<accession>A0A246GL62</accession>
<evidence type="ECO:0000313" key="2">
    <source>
        <dbReference type="Proteomes" id="UP000197768"/>
    </source>
</evidence>
<evidence type="ECO:0008006" key="3">
    <source>
        <dbReference type="Google" id="ProtNLM"/>
    </source>
</evidence>
<dbReference type="EMBL" id="MTCZ01000007">
    <property type="protein sequence ID" value="OWP85112.1"/>
    <property type="molecule type" value="Genomic_DNA"/>
</dbReference>
<dbReference type="InterPro" id="IPR011990">
    <property type="entry name" value="TPR-like_helical_dom_sf"/>
</dbReference>
<comment type="caution">
    <text evidence="1">The sequence shown here is derived from an EMBL/GenBank/DDBJ whole genome shotgun (WGS) entry which is preliminary data.</text>
</comment>
<protein>
    <recommendedName>
        <fullName evidence="3">Tetratricopeptide repeat protein</fullName>
    </recommendedName>
</protein>
<evidence type="ECO:0000313" key="1">
    <source>
        <dbReference type="EMBL" id="OWP85112.1"/>
    </source>
</evidence>
<reference evidence="1 2" key="1">
    <citation type="journal article" date="2017" name="Infect. Genet. Evol.">
        <title>Comparative genome analysis of fish pathogen Flavobacterium columnare reveals extensive sequence diversity within the species.</title>
        <authorList>
            <person name="Kayansamruaj P."/>
            <person name="Dong H.T."/>
            <person name="Hirono I."/>
            <person name="Kondo H."/>
            <person name="Senapin S."/>
            <person name="Rodkhum C."/>
        </authorList>
    </citation>
    <scope>NUCLEOTIDE SEQUENCE [LARGE SCALE GENOMIC DNA]</scope>
    <source>
        <strain evidence="1 2">1215</strain>
    </source>
</reference>
<dbReference type="RefSeq" id="WP_088390432.1">
    <property type="nucleotide sequence ID" value="NZ_MTCZ01000007.1"/>
</dbReference>
<name>A0A246GL62_9FLAO</name>
<gene>
    <name evidence="1" type="ORF">BWK59_01695</name>
</gene>
<dbReference type="AlphaFoldDB" id="A0A246GL62"/>
<proteinExistence type="predicted"/>
<dbReference type="SUPFAM" id="SSF48452">
    <property type="entry name" value="TPR-like"/>
    <property type="match status" value="1"/>
</dbReference>